<accession>A7FA39</accession>
<evidence type="ECO:0000313" key="1">
    <source>
        <dbReference type="EMBL" id="EDO00600.1"/>
    </source>
</evidence>
<reference evidence="2" key="1">
    <citation type="journal article" date="2011" name="PLoS Genet.">
        <title>Genomic analysis of the necrotrophic fungal pathogens Sclerotinia sclerotiorum and Botrytis cinerea.</title>
        <authorList>
            <person name="Amselem J."/>
            <person name="Cuomo C.A."/>
            <person name="van Kan J.A."/>
            <person name="Viaud M."/>
            <person name="Benito E.P."/>
            <person name="Couloux A."/>
            <person name="Coutinho P.M."/>
            <person name="de Vries R.P."/>
            <person name="Dyer P.S."/>
            <person name="Fillinger S."/>
            <person name="Fournier E."/>
            <person name="Gout L."/>
            <person name="Hahn M."/>
            <person name="Kohn L."/>
            <person name="Lapalu N."/>
            <person name="Plummer K.M."/>
            <person name="Pradier J.M."/>
            <person name="Quevillon E."/>
            <person name="Sharon A."/>
            <person name="Simon A."/>
            <person name="ten Have A."/>
            <person name="Tudzynski B."/>
            <person name="Tudzynski P."/>
            <person name="Wincker P."/>
            <person name="Andrew M."/>
            <person name="Anthouard V."/>
            <person name="Beever R.E."/>
            <person name="Beffa R."/>
            <person name="Benoit I."/>
            <person name="Bouzid O."/>
            <person name="Brault B."/>
            <person name="Chen Z."/>
            <person name="Choquer M."/>
            <person name="Collemare J."/>
            <person name="Cotton P."/>
            <person name="Danchin E.G."/>
            <person name="Da Silva C."/>
            <person name="Gautier A."/>
            <person name="Giraud C."/>
            <person name="Giraud T."/>
            <person name="Gonzalez C."/>
            <person name="Grossetete S."/>
            <person name="Guldener U."/>
            <person name="Henrissat B."/>
            <person name="Howlett B.J."/>
            <person name="Kodira C."/>
            <person name="Kretschmer M."/>
            <person name="Lappartient A."/>
            <person name="Leroch M."/>
            <person name="Levis C."/>
            <person name="Mauceli E."/>
            <person name="Neuveglise C."/>
            <person name="Oeser B."/>
            <person name="Pearson M."/>
            <person name="Poulain J."/>
            <person name="Poussereau N."/>
            <person name="Quesneville H."/>
            <person name="Rascle C."/>
            <person name="Schumacher J."/>
            <person name="Segurens B."/>
            <person name="Sexton A."/>
            <person name="Silva E."/>
            <person name="Sirven C."/>
            <person name="Soanes D.M."/>
            <person name="Talbot N.J."/>
            <person name="Templeton M."/>
            <person name="Yandava C."/>
            <person name="Yarden O."/>
            <person name="Zeng Q."/>
            <person name="Rollins J.A."/>
            <person name="Lebrun M.H."/>
            <person name="Dickman M."/>
        </authorList>
    </citation>
    <scope>NUCLEOTIDE SEQUENCE [LARGE SCALE GENOMIC DNA]</scope>
    <source>
        <strain evidence="2">ATCC 18683 / 1980 / Ss-1</strain>
    </source>
</reference>
<dbReference type="InParanoid" id="A7FA39"/>
<organism evidence="1 2">
    <name type="scientific">Sclerotinia sclerotiorum (strain ATCC 18683 / 1980 / Ss-1)</name>
    <name type="common">White mold</name>
    <name type="synonym">Whetzelinia sclerotiorum</name>
    <dbReference type="NCBI Taxonomy" id="665079"/>
    <lineage>
        <taxon>Eukaryota</taxon>
        <taxon>Fungi</taxon>
        <taxon>Dikarya</taxon>
        <taxon>Ascomycota</taxon>
        <taxon>Pezizomycotina</taxon>
        <taxon>Leotiomycetes</taxon>
        <taxon>Helotiales</taxon>
        <taxon>Sclerotiniaceae</taxon>
        <taxon>Sclerotinia</taxon>
    </lineage>
</organism>
<dbReference type="GeneID" id="5480625"/>
<sequence>MAHGISKRDVPIVQQMTIAGPKTRPTSHALKAHFAINGAPYQFDDNLRSDPHANPFILMVSDIPETTRYHPLKPTKRSFMLD</sequence>
<dbReference type="EMBL" id="CH476654">
    <property type="protein sequence ID" value="EDO00600.1"/>
    <property type="molecule type" value="Genomic_DNA"/>
</dbReference>
<proteinExistence type="predicted"/>
<dbReference type="RefSeq" id="XP_001584573.1">
    <property type="nucleotide sequence ID" value="XM_001584523.1"/>
</dbReference>
<name>A7FA39_SCLS1</name>
<dbReference type="AlphaFoldDB" id="A7FA39"/>
<evidence type="ECO:0000313" key="2">
    <source>
        <dbReference type="Proteomes" id="UP000001312"/>
    </source>
</evidence>
<dbReference type="KEGG" id="ssl:SS1G_14470"/>
<dbReference type="Proteomes" id="UP000001312">
    <property type="component" value="Unassembled WGS sequence"/>
</dbReference>
<keyword evidence="2" id="KW-1185">Reference proteome</keyword>
<protein>
    <submittedName>
        <fullName evidence="1">Uncharacterized protein</fullName>
    </submittedName>
</protein>
<gene>
    <name evidence="1" type="ORF">SS1G_14470</name>
</gene>